<evidence type="ECO:0000313" key="3">
    <source>
        <dbReference type="EMBL" id="SHK26034.1"/>
    </source>
</evidence>
<dbReference type="InterPro" id="IPR006059">
    <property type="entry name" value="SBP"/>
</dbReference>
<evidence type="ECO:0000313" key="4">
    <source>
        <dbReference type="Proteomes" id="UP000184386"/>
    </source>
</evidence>
<accession>A0A1M6R0S2</accession>
<dbReference type="RefSeq" id="WP_073275574.1">
    <property type="nucleotide sequence ID" value="NZ_FRAC01000010.1"/>
</dbReference>
<feature type="domain" description="DUF3502" evidence="2">
    <location>
        <begin position="441"/>
        <end position="509"/>
    </location>
</feature>
<keyword evidence="4" id="KW-1185">Reference proteome</keyword>
<dbReference type="EMBL" id="FRAC01000010">
    <property type="protein sequence ID" value="SHK26034.1"/>
    <property type="molecule type" value="Genomic_DNA"/>
</dbReference>
<dbReference type="STRING" id="1121322.SAMN02745136_02110"/>
<dbReference type="AlphaFoldDB" id="A0A1M6R0S2"/>
<dbReference type="Pfam" id="PF13416">
    <property type="entry name" value="SBP_bac_8"/>
    <property type="match status" value="1"/>
</dbReference>
<feature type="chain" id="PRO_5038785283" evidence="1">
    <location>
        <begin position="28"/>
        <end position="511"/>
    </location>
</feature>
<feature type="signal peptide" evidence="1">
    <location>
        <begin position="1"/>
        <end position="27"/>
    </location>
</feature>
<dbReference type="InterPro" id="IPR050490">
    <property type="entry name" value="Bact_solute-bd_prot1"/>
</dbReference>
<dbReference type="Gene3D" id="3.40.190.10">
    <property type="entry name" value="Periplasmic binding protein-like II"/>
    <property type="match status" value="2"/>
</dbReference>
<evidence type="ECO:0000259" key="2">
    <source>
        <dbReference type="Pfam" id="PF12010"/>
    </source>
</evidence>
<name>A0A1M6R0S2_9FIRM</name>
<reference evidence="3 4" key="1">
    <citation type="submission" date="2016-11" db="EMBL/GenBank/DDBJ databases">
        <authorList>
            <person name="Jaros S."/>
            <person name="Januszkiewicz K."/>
            <person name="Wedrychowicz H."/>
        </authorList>
    </citation>
    <scope>NUCLEOTIDE SEQUENCE [LARGE SCALE GENOMIC DNA]</scope>
    <source>
        <strain evidence="3 4">DSM 15929</strain>
    </source>
</reference>
<dbReference type="PANTHER" id="PTHR43649">
    <property type="entry name" value="ARABINOSE-BINDING PROTEIN-RELATED"/>
    <property type="match status" value="1"/>
</dbReference>
<dbReference type="SUPFAM" id="SSF53850">
    <property type="entry name" value="Periplasmic binding protein-like II"/>
    <property type="match status" value="1"/>
</dbReference>
<dbReference type="PROSITE" id="PS51257">
    <property type="entry name" value="PROKAR_LIPOPROTEIN"/>
    <property type="match status" value="1"/>
</dbReference>
<evidence type="ECO:0000256" key="1">
    <source>
        <dbReference type="SAM" id="SignalP"/>
    </source>
</evidence>
<gene>
    <name evidence="3" type="ORF">SAMN02745136_02110</name>
</gene>
<dbReference type="OrthoDB" id="2636783at2"/>
<dbReference type="PANTHER" id="PTHR43649:SF17">
    <property type="entry name" value="ABC TRANSPORTER SOLUTE BINDING PROTEIN-SUGAR TRANSPORT"/>
    <property type="match status" value="1"/>
</dbReference>
<organism evidence="3 4">
    <name type="scientific">Anaerocolumna jejuensis DSM 15929</name>
    <dbReference type="NCBI Taxonomy" id="1121322"/>
    <lineage>
        <taxon>Bacteria</taxon>
        <taxon>Bacillati</taxon>
        <taxon>Bacillota</taxon>
        <taxon>Clostridia</taxon>
        <taxon>Lachnospirales</taxon>
        <taxon>Lachnospiraceae</taxon>
        <taxon>Anaerocolumna</taxon>
    </lineage>
</organism>
<keyword evidence="1" id="KW-0732">Signal</keyword>
<dbReference type="Proteomes" id="UP000184386">
    <property type="component" value="Unassembled WGS sequence"/>
</dbReference>
<dbReference type="InterPro" id="IPR022627">
    <property type="entry name" value="DUF3502"/>
</dbReference>
<proteinExistence type="predicted"/>
<dbReference type="Pfam" id="PF12010">
    <property type="entry name" value="DUF3502"/>
    <property type="match status" value="1"/>
</dbReference>
<protein>
    <submittedName>
        <fullName evidence="3">Putative aldouronate transport system substrate-binding protein</fullName>
    </submittedName>
</protein>
<sequence>MRFALPKSAAVLIAAALLTGLSSCSNMSDRKSNSADITESYTKQYEKIVYAYTAYDGIPEKKTLDSVEEAINAITRKKIGVEVELKPIAAADYSSNVSLALQDGEQIDIFESIGDFNTFVSGNMAYDLTNMIDACTPETKKLIGEDLLSVCYKDGKLYGIPTYKPYAAAPMIVYRRDIARKLGIDMSKVKSIHSLTEILEKVKKAYPDMAPLLPVQQGNSGVNLCIPEVDYLTDGVSSPKGVLMGGDMTVVDYYGTKEFADLCRLARTWYNAGLILKDAATTTNTVMELMASDKGFCYIANYNYPAADVPAVLEAQNNVPSLGAVQIGSAYITTDSINSLSWMISATSVNPVAALKFLNLTFTDKDIINLIIYGIEGRDYILDEDGFVSYPNGKAAFGVPYNTQLNCGTLGNYFLMYPLAGTSKESVIWEKEQNKQAGKSPAMNFTFDSSPVRTEYTAVNNVISQYLPGLLCGSLDPETAVSEFEYKLHTAGLGNIITEKQKQLDKWLAGK</sequence>